<evidence type="ECO:0000313" key="7">
    <source>
        <dbReference type="Proteomes" id="UP000191931"/>
    </source>
</evidence>
<accession>A0A1W1H7H3</accession>
<evidence type="ECO:0000256" key="2">
    <source>
        <dbReference type="ARBA" id="ARBA00022723"/>
    </source>
</evidence>
<dbReference type="Pfam" id="PF04060">
    <property type="entry name" value="FeS"/>
    <property type="match status" value="1"/>
</dbReference>
<dbReference type="Gene3D" id="3.20.20.20">
    <property type="entry name" value="Dihydropteroate synthase-like"/>
    <property type="match status" value="1"/>
</dbReference>
<dbReference type="EMBL" id="FWEV01000039">
    <property type="protein sequence ID" value="SLM28422.1"/>
    <property type="molecule type" value="Genomic_DNA"/>
</dbReference>
<dbReference type="AlphaFoldDB" id="A0A1W1H7H3"/>
<keyword evidence="3" id="KW-0408">Iron</keyword>
<protein>
    <submittedName>
        <fullName evidence="6">Putative Fe-S cluster</fullName>
    </submittedName>
</protein>
<evidence type="ECO:0000313" key="6">
    <source>
        <dbReference type="EMBL" id="SLM28422.1"/>
    </source>
</evidence>
<dbReference type="InterPro" id="IPR024264">
    <property type="entry name" value="DUF3786"/>
</dbReference>
<dbReference type="Proteomes" id="UP000191931">
    <property type="component" value="Unassembled WGS sequence"/>
</dbReference>
<gene>
    <name evidence="6" type="ORF">MTBBW1_1330008</name>
</gene>
<proteinExistence type="predicted"/>
<dbReference type="InterPro" id="IPR007202">
    <property type="entry name" value="4Fe-4S_dom"/>
</dbReference>
<dbReference type="STRING" id="1246637.MTBBW1_1330008"/>
<feature type="domain" description="4Fe-4S" evidence="5">
    <location>
        <begin position="1"/>
        <end position="60"/>
    </location>
</feature>
<dbReference type="Pfam" id="PF12654">
    <property type="entry name" value="DUF3786"/>
    <property type="match status" value="1"/>
</dbReference>
<evidence type="ECO:0000259" key="5">
    <source>
        <dbReference type="PROSITE" id="PS51656"/>
    </source>
</evidence>
<sequence length="272" mass="30969">MALSVVDLYKNALPKTNCKECGFPTCLAFASMVVSEKHPLKNCPYIKTEIIKTCQKELDEQHAEGKWTKKDMAQDALLWAKKRAASMEIKDLPERIGGEIINIEDGSALRLPYFEDFVLIKKESVTNIQGTALNRWEQVFIFNHIAQGGKRDPTGNWKSLQEFPNTISKIKSMHSHVEQPLIKKFAGDIQKLIEASKSLGGIDVTDKYSSSDIAFYFKVFPKIPVLLMFWDVDDSFDAEVKFLFDETIVEHLDIESILFLSERLRQLLCGES</sequence>
<dbReference type="GO" id="GO:0046872">
    <property type="term" value="F:metal ion binding"/>
    <property type="evidence" value="ECO:0007669"/>
    <property type="project" value="UniProtKB-KW"/>
</dbReference>
<dbReference type="InterPro" id="IPR011005">
    <property type="entry name" value="Dihydropteroate_synth-like_sf"/>
</dbReference>
<evidence type="ECO:0000256" key="3">
    <source>
        <dbReference type="ARBA" id="ARBA00023004"/>
    </source>
</evidence>
<keyword evidence="4" id="KW-0411">Iron-sulfur</keyword>
<dbReference type="GO" id="GO:0051539">
    <property type="term" value="F:4 iron, 4 sulfur cluster binding"/>
    <property type="evidence" value="ECO:0007669"/>
    <property type="project" value="UniProtKB-KW"/>
</dbReference>
<evidence type="ECO:0000256" key="4">
    <source>
        <dbReference type="ARBA" id="ARBA00023014"/>
    </source>
</evidence>
<name>A0A1W1H7H3_9BACT</name>
<keyword evidence="1" id="KW-0004">4Fe-4S</keyword>
<evidence type="ECO:0000256" key="1">
    <source>
        <dbReference type="ARBA" id="ARBA00022485"/>
    </source>
</evidence>
<reference evidence="6 7" key="1">
    <citation type="submission" date="2017-03" db="EMBL/GenBank/DDBJ databases">
        <authorList>
            <person name="Afonso C.L."/>
            <person name="Miller P.J."/>
            <person name="Scott M.A."/>
            <person name="Spackman E."/>
            <person name="Goraichik I."/>
            <person name="Dimitrov K.M."/>
            <person name="Suarez D.L."/>
            <person name="Swayne D.E."/>
        </authorList>
    </citation>
    <scope>NUCLEOTIDE SEQUENCE [LARGE SCALE GENOMIC DNA]</scope>
    <source>
        <strain evidence="6">PRJEB14757</strain>
    </source>
</reference>
<organism evidence="6 7">
    <name type="scientific">Desulfamplus magnetovallimortis</name>
    <dbReference type="NCBI Taxonomy" id="1246637"/>
    <lineage>
        <taxon>Bacteria</taxon>
        <taxon>Pseudomonadati</taxon>
        <taxon>Thermodesulfobacteriota</taxon>
        <taxon>Desulfobacteria</taxon>
        <taxon>Desulfobacterales</taxon>
        <taxon>Desulfobacteraceae</taxon>
        <taxon>Desulfamplus</taxon>
    </lineage>
</organism>
<keyword evidence="2" id="KW-0479">Metal-binding</keyword>
<dbReference type="PROSITE" id="PS51656">
    <property type="entry name" value="4FE4S"/>
    <property type="match status" value="1"/>
</dbReference>
<dbReference type="OrthoDB" id="5414784at2"/>
<keyword evidence="7" id="KW-1185">Reference proteome</keyword>
<dbReference type="RefSeq" id="WP_080804742.1">
    <property type="nucleotide sequence ID" value="NZ_LT828548.1"/>
</dbReference>